<dbReference type="InterPro" id="IPR011011">
    <property type="entry name" value="Znf_FYVE_PHD"/>
</dbReference>
<dbReference type="AlphaFoldDB" id="T5AG07"/>
<feature type="region of interest" description="Disordered" evidence="4">
    <location>
        <begin position="1"/>
        <end position="45"/>
    </location>
</feature>
<evidence type="ECO:0000256" key="4">
    <source>
        <dbReference type="SAM" id="MobiDB-lite"/>
    </source>
</evidence>
<evidence type="ECO:0000313" key="6">
    <source>
        <dbReference type="EMBL" id="EQL00662.1"/>
    </source>
</evidence>
<evidence type="ECO:0000313" key="7">
    <source>
        <dbReference type="Proteomes" id="UP000019374"/>
    </source>
</evidence>
<feature type="region of interest" description="Disordered" evidence="4">
    <location>
        <begin position="71"/>
        <end position="246"/>
    </location>
</feature>
<keyword evidence="2" id="KW-0863">Zinc-finger</keyword>
<dbReference type="HOGENOM" id="CLU_963453_0_0_1"/>
<keyword evidence="1" id="KW-0479">Metal-binding</keyword>
<feature type="compositionally biased region" description="Polar residues" evidence="4">
    <location>
        <begin position="137"/>
        <end position="167"/>
    </location>
</feature>
<dbReference type="Gene3D" id="3.30.40.10">
    <property type="entry name" value="Zinc/RING finger domain, C3HC4 (zinc finger)"/>
    <property type="match status" value="1"/>
</dbReference>
<name>T5AG07_OPHSC</name>
<evidence type="ECO:0000256" key="1">
    <source>
        <dbReference type="ARBA" id="ARBA00022723"/>
    </source>
</evidence>
<keyword evidence="3" id="KW-0862">Zinc</keyword>
<evidence type="ECO:0000256" key="3">
    <source>
        <dbReference type="ARBA" id="ARBA00022833"/>
    </source>
</evidence>
<dbReference type="GO" id="GO:0008270">
    <property type="term" value="F:zinc ion binding"/>
    <property type="evidence" value="ECO:0007669"/>
    <property type="project" value="UniProtKB-KW"/>
</dbReference>
<dbReference type="SUPFAM" id="SSF57903">
    <property type="entry name" value="FYVE/PHD zinc finger"/>
    <property type="match status" value="1"/>
</dbReference>
<dbReference type="EMBL" id="KE652729">
    <property type="protein sequence ID" value="EQL00662.1"/>
    <property type="molecule type" value="Genomic_DNA"/>
</dbReference>
<feature type="compositionally biased region" description="Polar residues" evidence="4">
    <location>
        <begin position="210"/>
        <end position="219"/>
    </location>
</feature>
<sequence length="289" mass="31171">MASSSGPSRPIPIGEPAVTDEAADTQPPAASSSTSDALRPTQDTCPWRTRDLCHQECSRFFDCPSHILERRNSTSDAGHEPTALHGSPATGTGALGPEREASNDPMSHFRMPDGQRTEGMAPRWDTVAPGPVETPLPTWSGNLSGSATLDNGQMSIPSRTSSTMQTNGGASRPGSSPRSQSHDTPNPLLDMSRDRHMTAHAPSAPDEYRGSSSRTTRMEQPSEGGRVRPQTQTHEEAGDGGSTECMLPRWQPDAEVTYCPICHTQFSIFARKHHCRFAALDMPGLLDRD</sequence>
<dbReference type="InterPro" id="IPR000306">
    <property type="entry name" value="Znf_FYVE"/>
</dbReference>
<reference evidence="6 7" key="1">
    <citation type="journal article" date="2013" name="Chin. Sci. Bull.">
        <title>Genome survey uncovers the secrets of sex and lifestyle in caterpillar fungus.</title>
        <authorList>
            <person name="Hu X."/>
            <person name="Zhang Y."/>
            <person name="Xiao G."/>
            <person name="Zheng P."/>
            <person name="Xia Y."/>
            <person name="Zhang X."/>
            <person name="St Leger R.J."/>
            <person name="Liu X."/>
            <person name="Wang C."/>
        </authorList>
    </citation>
    <scope>NUCLEOTIDE SEQUENCE [LARGE SCALE GENOMIC DNA]</scope>
    <source>
        <strain evidence="7">Co18 / CGMCC 3.14243</strain>
        <tissue evidence="6">Fruit-body</tissue>
    </source>
</reference>
<proteinExistence type="predicted"/>
<feature type="domain" description="FYVE zinc finger" evidence="5">
    <location>
        <begin position="249"/>
        <end position="276"/>
    </location>
</feature>
<gene>
    <name evidence="6" type="ORF">OCS_03627</name>
</gene>
<evidence type="ECO:0000259" key="5">
    <source>
        <dbReference type="Pfam" id="PF01363"/>
    </source>
</evidence>
<evidence type="ECO:0000256" key="2">
    <source>
        <dbReference type="ARBA" id="ARBA00022771"/>
    </source>
</evidence>
<protein>
    <submittedName>
        <fullName evidence="6">Zinc finger domain-containing protein</fullName>
    </submittedName>
</protein>
<accession>T5AG07</accession>
<feature type="compositionally biased region" description="Low complexity" evidence="4">
    <location>
        <begin position="168"/>
        <end position="179"/>
    </location>
</feature>
<feature type="compositionally biased region" description="Low complexity" evidence="4">
    <location>
        <begin position="1"/>
        <end position="16"/>
    </location>
</feature>
<dbReference type="Pfam" id="PF01363">
    <property type="entry name" value="FYVE"/>
    <property type="match status" value="1"/>
</dbReference>
<organism evidence="6 7">
    <name type="scientific">Ophiocordyceps sinensis (strain Co18 / CGMCC 3.14243)</name>
    <name type="common">Yarsagumba caterpillar fungus</name>
    <name type="synonym">Hirsutella sinensis</name>
    <dbReference type="NCBI Taxonomy" id="911162"/>
    <lineage>
        <taxon>Eukaryota</taxon>
        <taxon>Fungi</taxon>
        <taxon>Dikarya</taxon>
        <taxon>Ascomycota</taxon>
        <taxon>Pezizomycotina</taxon>
        <taxon>Sordariomycetes</taxon>
        <taxon>Hypocreomycetidae</taxon>
        <taxon>Hypocreales</taxon>
        <taxon>Ophiocordycipitaceae</taxon>
        <taxon>Ophiocordyceps</taxon>
    </lineage>
</organism>
<feature type="compositionally biased region" description="Polar residues" evidence="4">
    <location>
        <begin position="28"/>
        <end position="44"/>
    </location>
</feature>
<dbReference type="InterPro" id="IPR013083">
    <property type="entry name" value="Znf_RING/FYVE/PHD"/>
</dbReference>
<dbReference type="Proteomes" id="UP000019374">
    <property type="component" value="Unassembled WGS sequence"/>
</dbReference>